<dbReference type="Proteomes" id="UP000800093">
    <property type="component" value="Unassembled WGS sequence"/>
</dbReference>
<comment type="caution">
    <text evidence="1">The sequence shown here is derived from an EMBL/GenBank/DDBJ whole genome shotgun (WGS) entry which is preliminary data.</text>
</comment>
<keyword evidence="2" id="KW-1185">Reference proteome</keyword>
<evidence type="ECO:0000313" key="2">
    <source>
        <dbReference type="Proteomes" id="UP000800093"/>
    </source>
</evidence>
<name>A0A9P4N118_9PLEO</name>
<protein>
    <submittedName>
        <fullName evidence="1">Uncharacterized protein</fullName>
    </submittedName>
</protein>
<proteinExistence type="predicted"/>
<accession>A0A9P4N118</accession>
<evidence type="ECO:0000313" key="1">
    <source>
        <dbReference type="EMBL" id="KAF2261103.1"/>
    </source>
</evidence>
<sequence length="261" mass="29794">MLVGAGISTRKKAEAWLKSALLRSSLSITSLILDFDTNTTADSHIGCIVTATGNSDCTQHALRDECIHALKKMKNAPKRPLLDGYFVLNSEALKTAQKALKTAEKKAKEFWVYPTGNHDIDKERQSYYGALANGIRALDQTWNIPEICNDATLIEMHTRLVWTYSQWEAQEAVDFYKAFVNSLYQYEVGLNKDSKKRQERKNFEDCAIKATDDNDAWVYITKEREQRHKIMELAVTVTTMMIGTGKNEEEACRKLWEKREA</sequence>
<reference evidence="2" key="1">
    <citation type="journal article" date="2020" name="Stud. Mycol.">
        <title>101 Dothideomycetes genomes: A test case for predicting lifestyles and emergence of pathogens.</title>
        <authorList>
            <person name="Haridas S."/>
            <person name="Albert R."/>
            <person name="Binder M."/>
            <person name="Bloem J."/>
            <person name="LaButti K."/>
            <person name="Salamov A."/>
            <person name="Andreopoulos B."/>
            <person name="Baker S."/>
            <person name="Barry K."/>
            <person name="Bills G."/>
            <person name="Bluhm B."/>
            <person name="Cannon C."/>
            <person name="Castanera R."/>
            <person name="Culley D."/>
            <person name="Daum C."/>
            <person name="Ezra D."/>
            <person name="Gonzalez J."/>
            <person name="Henrissat B."/>
            <person name="Kuo A."/>
            <person name="Liang C."/>
            <person name="Lipzen A."/>
            <person name="Lutzoni F."/>
            <person name="Magnuson J."/>
            <person name="Mondo S."/>
            <person name="Nolan M."/>
            <person name="Ohm R."/>
            <person name="Pangilinan J."/>
            <person name="Park H.-J."/>
            <person name="Ramirez L."/>
            <person name="Alfaro M."/>
            <person name="Sun H."/>
            <person name="Tritt A."/>
            <person name="Yoshinaga Y."/>
            <person name="Zwiers L.-H."/>
            <person name="Turgeon B."/>
            <person name="Goodwin S."/>
            <person name="Spatafora J."/>
            <person name="Crous P."/>
            <person name="Grigoriev I."/>
        </authorList>
    </citation>
    <scope>NUCLEOTIDE SEQUENCE [LARGE SCALE GENOMIC DNA]</scope>
    <source>
        <strain evidence="2">CBS 304.66</strain>
    </source>
</reference>
<dbReference type="EMBL" id="ML986665">
    <property type="protein sequence ID" value="KAF2261103.1"/>
    <property type="molecule type" value="Genomic_DNA"/>
</dbReference>
<organism evidence="1 2">
    <name type="scientific">Lojkania enalia</name>
    <dbReference type="NCBI Taxonomy" id="147567"/>
    <lineage>
        <taxon>Eukaryota</taxon>
        <taxon>Fungi</taxon>
        <taxon>Dikarya</taxon>
        <taxon>Ascomycota</taxon>
        <taxon>Pezizomycotina</taxon>
        <taxon>Dothideomycetes</taxon>
        <taxon>Pleosporomycetidae</taxon>
        <taxon>Pleosporales</taxon>
        <taxon>Pleosporales incertae sedis</taxon>
        <taxon>Lojkania</taxon>
    </lineage>
</organism>
<dbReference type="AlphaFoldDB" id="A0A9P4N118"/>
<gene>
    <name evidence="1" type="ORF">CC78DRAFT_584073</name>
</gene>